<dbReference type="SUPFAM" id="SSF81593">
    <property type="entry name" value="Nucleotidyltransferase substrate binding subunit/domain"/>
    <property type="match status" value="1"/>
</dbReference>
<organism evidence="1 2">
    <name type="scientific">Trichlorobacter ammonificans</name>
    <dbReference type="NCBI Taxonomy" id="2916410"/>
    <lineage>
        <taxon>Bacteria</taxon>
        <taxon>Pseudomonadati</taxon>
        <taxon>Thermodesulfobacteriota</taxon>
        <taxon>Desulfuromonadia</taxon>
        <taxon>Geobacterales</taxon>
        <taxon>Geobacteraceae</taxon>
        <taxon>Trichlorobacter</taxon>
    </lineage>
</organism>
<dbReference type="NCBIfam" id="TIGR01987">
    <property type="entry name" value="HI0074"/>
    <property type="match status" value="1"/>
</dbReference>
<keyword evidence="2" id="KW-1185">Reference proteome</keyword>
<gene>
    <name evidence="1" type="ORF">GEAMG1_0333</name>
</gene>
<dbReference type="Pfam" id="PF08780">
    <property type="entry name" value="NTase_sub_bind"/>
    <property type="match status" value="1"/>
</dbReference>
<dbReference type="Gene3D" id="1.20.120.330">
    <property type="entry name" value="Nucleotidyltransferases domain 2"/>
    <property type="match status" value="1"/>
</dbReference>
<accession>A0ABM9D4S8</accession>
<evidence type="ECO:0000313" key="1">
    <source>
        <dbReference type="EMBL" id="CAH2030155.1"/>
    </source>
</evidence>
<evidence type="ECO:0000313" key="2">
    <source>
        <dbReference type="Proteomes" id="UP001295463"/>
    </source>
</evidence>
<dbReference type="RefSeq" id="WP_305731112.1">
    <property type="nucleotide sequence ID" value="NZ_OW150024.1"/>
</dbReference>
<dbReference type="EMBL" id="OW150024">
    <property type="protein sequence ID" value="CAH2030155.1"/>
    <property type="molecule type" value="Genomic_DNA"/>
</dbReference>
<sequence>MTLDFSSYEKALTSLNKVLERSRTVPGDDDIRDACIQRFEYTYELAFKMLKRQLEQELPSREELDHLPFKEIIRIGAERGLIAVPERWFDYRDKRNITSHTYDEEKAREVYAILADFAVDAADLLTRLKTRHA</sequence>
<proteinExistence type="predicted"/>
<dbReference type="Proteomes" id="UP001295463">
    <property type="component" value="Chromosome"/>
</dbReference>
<protein>
    <recommendedName>
        <fullName evidence="3">Nucleotidyltransferase</fullName>
    </recommendedName>
</protein>
<reference evidence="1 2" key="1">
    <citation type="submission" date="2022-03" db="EMBL/GenBank/DDBJ databases">
        <authorList>
            <person name="Koch H."/>
        </authorList>
    </citation>
    <scope>NUCLEOTIDE SEQUENCE [LARGE SCALE GENOMIC DNA]</scope>
    <source>
        <strain evidence="1 2">G1</strain>
    </source>
</reference>
<evidence type="ECO:0008006" key="3">
    <source>
        <dbReference type="Google" id="ProtNLM"/>
    </source>
</evidence>
<dbReference type="InterPro" id="IPR010235">
    <property type="entry name" value="HepT"/>
</dbReference>
<name>A0ABM9D4S8_9BACT</name>